<accession>A0A2U3EGY2</accession>
<proteinExistence type="predicted"/>
<name>A0A2U3EGY2_PURLI</name>
<evidence type="ECO:0000313" key="3">
    <source>
        <dbReference type="Proteomes" id="UP000245956"/>
    </source>
</evidence>
<comment type="caution">
    <text evidence="2">The sequence shown here is derived from an EMBL/GenBank/DDBJ whole genome shotgun (WGS) entry which is preliminary data.</text>
</comment>
<feature type="region of interest" description="Disordered" evidence="1">
    <location>
        <begin position="1"/>
        <end position="129"/>
    </location>
</feature>
<evidence type="ECO:0000313" key="2">
    <source>
        <dbReference type="EMBL" id="PWI73700.1"/>
    </source>
</evidence>
<organism evidence="2 3">
    <name type="scientific">Purpureocillium lilacinum</name>
    <name type="common">Paecilomyces lilacinus</name>
    <dbReference type="NCBI Taxonomy" id="33203"/>
    <lineage>
        <taxon>Eukaryota</taxon>
        <taxon>Fungi</taxon>
        <taxon>Dikarya</taxon>
        <taxon>Ascomycota</taxon>
        <taxon>Pezizomycotina</taxon>
        <taxon>Sordariomycetes</taxon>
        <taxon>Hypocreomycetidae</taxon>
        <taxon>Hypocreales</taxon>
        <taxon>Ophiocordycipitaceae</taxon>
        <taxon>Purpureocillium</taxon>
    </lineage>
</organism>
<sequence>MPDGREQDDVWGDPGGEDHLRVNGVRPWRCLPPDGMESMDAAPAVAASATTPAPSACRRAGSGDGKRNVAPRAPSRPRAGQAMQTQAQREPSCRPAQAGQRAELSPARPSSPARPTSDGTGGASGARSCARPMMSFTGNWNAGPQSLCRHLSSACVLVNALSTLHPRASQQRPAVVENRVRTVAALDRERRASRASMSVECLFRRRSDSPQRHRGRPHNPFSVPPGLRPDTAYLLRVETRQACAPNENRTRPVQRHVERM</sequence>
<dbReference type="EMBL" id="LCWV01000004">
    <property type="protein sequence ID" value="PWI73700.1"/>
    <property type="molecule type" value="Genomic_DNA"/>
</dbReference>
<dbReference type="AlphaFoldDB" id="A0A2U3EGY2"/>
<evidence type="ECO:0000256" key="1">
    <source>
        <dbReference type="SAM" id="MobiDB-lite"/>
    </source>
</evidence>
<protein>
    <submittedName>
        <fullName evidence="2">Uncharacterized protein</fullName>
    </submittedName>
</protein>
<reference evidence="2 3" key="1">
    <citation type="journal article" date="2016" name="Front. Microbiol.">
        <title>Genome and transcriptome sequences reveal the specific parasitism of the nematophagous Purpureocillium lilacinum 36-1.</title>
        <authorList>
            <person name="Xie J."/>
            <person name="Li S."/>
            <person name="Mo C."/>
            <person name="Xiao X."/>
            <person name="Peng D."/>
            <person name="Wang G."/>
            <person name="Xiao Y."/>
        </authorList>
    </citation>
    <scope>NUCLEOTIDE SEQUENCE [LARGE SCALE GENOMIC DNA]</scope>
    <source>
        <strain evidence="2 3">36-1</strain>
    </source>
</reference>
<feature type="compositionally biased region" description="Low complexity" evidence="1">
    <location>
        <begin position="41"/>
        <end position="56"/>
    </location>
</feature>
<gene>
    <name evidence="2" type="ORF">PCL_08976</name>
</gene>
<feature type="region of interest" description="Disordered" evidence="1">
    <location>
        <begin position="206"/>
        <end position="229"/>
    </location>
</feature>
<feature type="compositionally biased region" description="Low complexity" evidence="1">
    <location>
        <begin position="105"/>
        <end position="117"/>
    </location>
</feature>
<dbReference type="Proteomes" id="UP000245956">
    <property type="component" value="Unassembled WGS sequence"/>
</dbReference>